<keyword evidence="3" id="KW-1185">Reference proteome</keyword>
<dbReference type="KEGG" id="mcos:GM418_24570"/>
<sequence>MKKLTVVILSLFIVISCLGQDKMEKKDRAEISSLLKKQVDAWNAGNLEKFMETYWNSDSLVFVGGNGPTYGWQRTLENYKKRYPTRAEMGETHFKILRMSKIDDKTVFVIGRYELTREMGNLAGHFTLVIQNIDGKWLIISDHSSAEN</sequence>
<accession>A0A6I6K9F3</accession>
<dbReference type="InterPro" id="IPR032710">
    <property type="entry name" value="NTF2-like_dom_sf"/>
</dbReference>
<dbReference type="Proteomes" id="UP000428260">
    <property type="component" value="Chromosome"/>
</dbReference>
<organism evidence="2 3">
    <name type="scientific">Maribellus comscasis</name>
    <dbReference type="NCBI Taxonomy" id="2681766"/>
    <lineage>
        <taxon>Bacteria</taxon>
        <taxon>Pseudomonadati</taxon>
        <taxon>Bacteroidota</taxon>
        <taxon>Bacteroidia</taxon>
        <taxon>Marinilabiliales</taxon>
        <taxon>Prolixibacteraceae</taxon>
        <taxon>Maribellus</taxon>
    </lineage>
</organism>
<evidence type="ECO:0000259" key="1">
    <source>
        <dbReference type="Pfam" id="PF14534"/>
    </source>
</evidence>
<dbReference type="PROSITE" id="PS51257">
    <property type="entry name" value="PROKAR_LIPOPROTEIN"/>
    <property type="match status" value="1"/>
</dbReference>
<feature type="domain" description="DUF4440" evidence="1">
    <location>
        <begin position="31"/>
        <end position="139"/>
    </location>
</feature>
<protein>
    <submittedName>
        <fullName evidence="2">SgcJ/EcaC family oxidoreductase</fullName>
    </submittedName>
</protein>
<proteinExistence type="predicted"/>
<dbReference type="Pfam" id="PF14534">
    <property type="entry name" value="DUF4440"/>
    <property type="match status" value="1"/>
</dbReference>
<dbReference type="InterPro" id="IPR027843">
    <property type="entry name" value="DUF4440"/>
</dbReference>
<reference evidence="2 3" key="1">
    <citation type="submission" date="2019-11" db="EMBL/GenBank/DDBJ databases">
        <authorList>
            <person name="Zheng R.K."/>
            <person name="Sun C.M."/>
        </authorList>
    </citation>
    <scope>NUCLEOTIDE SEQUENCE [LARGE SCALE GENOMIC DNA]</scope>
    <source>
        <strain evidence="2 3">WC007</strain>
    </source>
</reference>
<evidence type="ECO:0000313" key="2">
    <source>
        <dbReference type="EMBL" id="QGY46714.1"/>
    </source>
</evidence>
<dbReference type="RefSeq" id="WP_158869866.1">
    <property type="nucleotide sequence ID" value="NZ_CP046401.1"/>
</dbReference>
<dbReference type="AlphaFoldDB" id="A0A6I6K9F3"/>
<dbReference type="InterPro" id="IPR011944">
    <property type="entry name" value="Steroid_delta5-4_isomerase"/>
</dbReference>
<evidence type="ECO:0000313" key="3">
    <source>
        <dbReference type="Proteomes" id="UP000428260"/>
    </source>
</evidence>
<gene>
    <name evidence="2" type="ORF">GM418_24570</name>
</gene>
<dbReference type="NCBIfam" id="TIGR02246">
    <property type="entry name" value="SgcJ/EcaC family oxidoreductase"/>
    <property type="match status" value="1"/>
</dbReference>
<dbReference type="Gene3D" id="3.10.450.50">
    <property type="match status" value="1"/>
</dbReference>
<dbReference type="SUPFAM" id="SSF54427">
    <property type="entry name" value="NTF2-like"/>
    <property type="match status" value="1"/>
</dbReference>
<name>A0A6I6K9F3_9BACT</name>
<dbReference type="EMBL" id="CP046401">
    <property type="protein sequence ID" value="QGY46714.1"/>
    <property type="molecule type" value="Genomic_DNA"/>
</dbReference>